<dbReference type="Gene3D" id="3.50.50.60">
    <property type="entry name" value="FAD/NAD(P)-binding domain"/>
    <property type="match status" value="1"/>
</dbReference>
<dbReference type="PRINTS" id="PR00420">
    <property type="entry name" value="RNGMNOXGNASE"/>
</dbReference>
<dbReference type="GO" id="GO:0071949">
    <property type="term" value="F:FAD binding"/>
    <property type="evidence" value="ECO:0007669"/>
    <property type="project" value="InterPro"/>
</dbReference>
<keyword evidence="6" id="KW-0812">Transmembrane</keyword>
<evidence type="ECO:0000259" key="7">
    <source>
        <dbReference type="Pfam" id="PF01494"/>
    </source>
</evidence>
<gene>
    <name evidence="8" type="primary">ZEP</name>
</gene>
<keyword evidence="6" id="KW-0472">Membrane</keyword>
<dbReference type="SUPFAM" id="SSF51905">
    <property type="entry name" value="FAD/NAD(P)-binding domain"/>
    <property type="match status" value="1"/>
</dbReference>
<dbReference type="PANTHER" id="PTHR46496:SF1">
    <property type="entry name" value="ZEAXANTHIN EPOXIDASE, CHLOROPLASTIC"/>
    <property type="match status" value="1"/>
</dbReference>
<proteinExistence type="evidence at transcript level"/>
<dbReference type="InterPro" id="IPR036188">
    <property type="entry name" value="FAD/NAD-bd_sf"/>
</dbReference>
<dbReference type="AlphaFoldDB" id="A0A1N7THA8"/>
<feature type="transmembrane region" description="Helical" evidence="6">
    <location>
        <begin position="532"/>
        <end position="558"/>
    </location>
</feature>
<dbReference type="EMBL" id="KT033705">
    <property type="protein sequence ID" value="AMV91974.1"/>
    <property type="molecule type" value="mRNA"/>
</dbReference>
<comment type="cofactor">
    <cofactor evidence="1">
        <name>FAD</name>
        <dbReference type="ChEBI" id="CHEBI:57692"/>
    </cofactor>
</comment>
<feature type="domain" description="FAD-binding" evidence="7">
    <location>
        <begin position="102"/>
        <end position="465"/>
    </location>
</feature>
<evidence type="ECO:0000256" key="5">
    <source>
        <dbReference type="SAM" id="MobiDB-lite"/>
    </source>
</evidence>
<evidence type="ECO:0000256" key="6">
    <source>
        <dbReference type="SAM" id="Phobius"/>
    </source>
</evidence>
<reference evidence="8" key="1">
    <citation type="submission" date="2015-06" db="EMBL/GenBank/DDBJ databases">
        <title>Transcriptome sequencing and comparative analysis of Scrippsiella trochoidea.</title>
        <authorList>
            <person name="Deng Y."/>
            <person name="Tang Y."/>
        </authorList>
    </citation>
    <scope>NUCLEOTIDE SEQUENCE</scope>
    <source>
        <strain evidence="8">IOCAS</strain>
    </source>
</reference>
<evidence type="ECO:0000313" key="8">
    <source>
        <dbReference type="EMBL" id="AMV91974.1"/>
    </source>
</evidence>
<dbReference type="InterPro" id="IPR002938">
    <property type="entry name" value="FAD-bd"/>
</dbReference>
<name>A0A1N7THA8_SCRTR</name>
<accession>A0A1N7THA8</accession>
<protein>
    <submittedName>
        <fullName evidence="8">Zeaxanthin epoxidase</fullName>
    </submittedName>
</protein>
<evidence type="ECO:0000256" key="2">
    <source>
        <dbReference type="ARBA" id="ARBA00022630"/>
    </source>
</evidence>
<evidence type="ECO:0000256" key="4">
    <source>
        <dbReference type="ARBA" id="ARBA00023002"/>
    </source>
</evidence>
<keyword evidence="3" id="KW-0274">FAD</keyword>
<keyword evidence="4" id="KW-0560">Oxidoreductase</keyword>
<keyword evidence="2" id="KW-0285">Flavoprotein</keyword>
<dbReference type="PANTHER" id="PTHR46496">
    <property type="match status" value="1"/>
</dbReference>
<feature type="compositionally biased region" description="Low complexity" evidence="5">
    <location>
        <begin position="1"/>
        <end position="29"/>
    </location>
</feature>
<feature type="region of interest" description="Disordered" evidence="5">
    <location>
        <begin position="1"/>
        <end position="34"/>
    </location>
</feature>
<evidence type="ECO:0000256" key="1">
    <source>
        <dbReference type="ARBA" id="ARBA00001974"/>
    </source>
</evidence>
<organism evidence="8">
    <name type="scientific">Scrippsiella trochoidea</name>
    <name type="common">Dinoflagellate</name>
    <name type="synonym">Glenodinium trochoideum</name>
    <dbReference type="NCBI Taxonomy" id="71861"/>
    <lineage>
        <taxon>Eukaryota</taxon>
        <taxon>Sar</taxon>
        <taxon>Alveolata</taxon>
        <taxon>Dinophyceae</taxon>
        <taxon>Peridiniales</taxon>
        <taxon>Peridiniaceae</taxon>
        <taxon>Scrippsiella</taxon>
    </lineage>
</organism>
<evidence type="ECO:0000256" key="3">
    <source>
        <dbReference type="ARBA" id="ARBA00022827"/>
    </source>
</evidence>
<sequence length="595" mass="63265">MPTPAARRGAPAATVAAPWQRRSGGTLRRSGGGGSRLVRTGVAACCLVLLLRLVLPGAFVGTGGSPKGSLGRRRAGAAATATAEAPVEVAVADTLSDEEPLHVLVAGAGVGGLALANALARVPKVKVTVLEKTSEFKRFGGPIQLASNAMQNLKELDGDMYGQIESKATWTGNLTNGIKDGIRSEWYAMFDLKSPAADRSMPFTCVVERPDLQEIMLGNLPKGIVKNGAGVVSYEHAPEEAGVVATLDNGETIHGDVLIGADGIWSATRATMHGNDLRGDSSGASYSGYTVYAGELYYDSPDNGEVGYKVYIGPNQYFVVTDIGKGRYQWYAFLAKPVGTAESEASLKPTVEVDGCASGNPAYLREVFEGWSHEIHDIIRATRDDEIQQRDLYDRPPSLMEPWHEGRVALLGDAIHAMMPNLGQGGCQAMEDAIVIAEELSEIARRSEVPDALARYKGRRLIRSASVQGLSRFASDIIIRGFDTPAKITTENGLSFENFGYAGIVTRMLQPILPVFFTVQFNFLYNDYRNRFAVDFGAAAGFLVLGGLLLLAFAAGVFDAGLLAGLGLEGALTSAEGTGIIETLQTVAPEVDSLL</sequence>
<dbReference type="Pfam" id="PF01494">
    <property type="entry name" value="FAD_binding_3"/>
    <property type="match status" value="1"/>
</dbReference>
<keyword evidence="6" id="KW-1133">Transmembrane helix</keyword>
<dbReference type="GO" id="GO:0016491">
    <property type="term" value="F:oxidoreductase activity"/>
    <property type="evidence" value="ECO:0007669"/>
    <property type="project" value="UniProtKB-KW"/>
</dbReference>